<organism evidence="2 3">
    <name type="scientific">Ephemerocybe angulata</name>
    <dbReference type="NCBI Taxonomy" id="980116"/>
    <lineage>
        <taxon>Eukaryota</taxon>
        <taxon>Fungi</taxon>
        <taxon>Dikarya</taxon>
        <taxon>Basidiomycota</taxon>
        <taxon>Agaricomycotina</taxon>
        <taxon>Agaricomycetes</taxon>
        <taxon>Agaricomycetidae</taxon>
        <taxon>Agaricales</taxon>
        <taxon>Agaricineae</taxon>
        <taxon>Psathyrellaceae</taxon>
        <taxon>Ephemerocybe</taxon>
    </lineage>
</organism>
<feature type="region of interest" description="Disordered" evidence="1">
    <location>
        <begin position="42"/>
        <end position="62"/>
    </location>
</feature>
<gene>
    <name evidence="2" type="ORF">DFP72DRAFT_855526</name>
</gene>
<evidence type="ECO:0000313" key="3">
    <source>
        <dbReference type="Proteomes" id="UP000521943"/>
    </source>
</evidence>
<proteinExistence type="predicted"/>
<dbReference type="EMBL" id="JACGCI010000094">
    <property type="protein sequence ID" value="KAF6746266.1"/>
    <property type="molecule type" value="Genomic_DNA"/>
</dbReference>
<name>A0A8H6HIC7_9AGAR</name>
<dbReference type="Proteomes" id="UP000521943">
    <property type="component" value="Unassembled WGS sequence"/>
</dbReference>
<dbReference type="AlphaFoldDB" id="A0A8H6HIC7"/>
<reference evidence="2 3" key="1">
    <citation type="submission" date="2020-07" db="EMBL/GenBank/DDBJ databases">
        <title>Comparative genomics of pyrophilous fungi reveals a link between fire events and developmental genes.</title>
        <authorList>
            <consortium name="DOE Joint Genome Institute"/>
            <person name="Steindorff A.S."/>
            <person name="Carver A."/>
            <person name="Calhoun S."/>
            <person name="Stillman K."/>
            <person name="Liu H."/>
            <person name="Lipzen A."/>
            <person name="Pangilinan J."/>
            <person name="Labutti K."/>
            <person name="Bruns T.D."/>
            <person name="Grigoriev I.V."/>
        </authorList>
    </citation>
    <scope>NUCLEOTIDE SEQUENCE [LARGE SCALE GENOMIC DNA]</scope>
    <source>
        <strain evidence="2 3">CBS 144469</strain>
    </source>
</reference>
<sequence>MCWVHTARGAGSKENDTDAAVVGCIKGTLKRKNVEKRAEMRYAPTRKSPQDQHISNSAVHVQRANRCAHHASGVADLDDAASDCVHASPVSSHHPGAPGKTGNARASGDGAQGQMRRGDDRAVAVSPAFVLQCRHAAIDSVSVREWGTKRSGRVCAAAVGGEQQHDMGEGRKGRRKRFPFRGHQFGEITGITRGAGRGRCKAEKSRKAELNGP</sequence>
<feature type="region of interest" description="Disordered" evidence="1">
    <location>
        <begin position="194"/>
        <end position="213"/>
    </location>
</feature>
<feature type="compositionally biased region" description="Basic and acidic residues" evidence="1">
    <location>
        <begin position="200"/>
        <end position="213"/>
    </location>
</feature>
<evidence type="ECO:0000313" key="2">
    <source>
        <dbReference type="EMBL" id="KAF6746266.1"/>
    </source>
</evidence>
<protein>
    <submittedName>
        <fullName evidence="2">Uncharacterized protein</fullName>
    </submittedName>
</protein>
<comment type="caution">
    <text evidence="2">The sequence shown here is derived from an EMBL/GenBank/DDBJ whole genome shotgun (WGS) entry which is preliminary data.</text>
</comment>
<accession>A0A8H6HIC7</accession>
<evidence type="ECO:0000256" key="1">
    <source>
        <dbReference type="SAM" id="MobiDB-lite"/>
    </source>
</evidence>
<keyword evidence="3" id="KW-1185">Reference proteome</keyword>
<feature type="region of interest" description="Disordered" evidence="1">
    <location>
        <begin position="85"/>
        <end position="117"/>
    </location>
</feature>